<dbReference type="Pfam" id="PF13449">
    <property type="entry name" value="Phytase-like"/>
    <property type="match status" value="1"/>
</dbReference>
<dbReference type="Proteomes" id="UP000018211">
    <property type="component" value="Unassembled WGS sequence"/>
</dbReference>
<accession>A0AAV2VZI8</accession>
<evidence type="ECO:0000313" key="3">
    <source>
        <dbReference type="EMBL" id="CCO50066.1"/>
    </source>
</evidence>
<dbReference type="PANTHER" id="PTHR37957:SF1">
    <property type="entry name" value="PHYTASE-LIKE DOMAIN-CONTAINING PROTEIN"/>
    <property type="match status" value="1"/>
</dbReference>
<feature type="signal peptide" evidence="1">
    <location>
        <begin position="1"/>
        <end position="19"/>
    </location>
</feature>
<feature type="domain" description="Phytase-like" evidence="2">
    <location>
        <begin position="82"/>
        <end position="404"/>
    </location>
</feature>
<evidence type="ECO:0000259" key="2">
    <source>
        <dbReference type="Pfam" id="PF13449"/>
    </source>
</evidence>
<evidence type="ECO:0000313" key="4">
    <source>
        <dbReference type="Proteomes" id="UP000018211"/>
    </source>
</evidence>
<feature type="chain" id="PRO_5043954576" description="Phytase-like domain-containing protein" evidence="1">
    <location>
        <begin position="20"/>
        <end position="432"/>
    </location>
</feature>
<organism evidence="3 4">
    <name type="scientific">Vibrio nigripulchritudo SOn1</name>
    <dbReference type="NCBI Taxonomy" id="1238450"/>
    <lineage>
        <taxon>Bacteria</taxon>
        <taxon>Pseudomonadati</taxon>
        <taxon>Pseudomonadota</taxon>
        <taxon>Gammaproteobacteria</taxon>
        <taxon>Vibrionales</taxon>
        <taxon>Vibrionaceae</taxon>
        <taxon>Vibrio</taxon>
    </lineage>
</organism>
<protein>
    <recommendedName>
        <fullName evidence="2">Phytase-like domain-containing protein</fullName>
    </recommendedName>
</protein>
<sequence length="432" mass="48044">MNSKYLWAMMPLLSLSAFAETQFEAKLKGHVIIPAQSFIAPPKDAPYSFSHSGRFTGKGNQRVEQTGANKNKTGIGTPFAGQPLQGFSGIKTLGNDRFLLLTDNGFGRKSNSADAMLFFHIAKIDFENDEALIEKTLYLSDPNRVVPFPIQTEHSGTRYLTGADFDPESIQPIEGGYIIGEEFGPYILTTDSNGVVTSFHETRVNGHLYRSPDNPMADFTSGKDKFDVPRSGGYEGMAASPDGRFVYPMLEKPTIGDKSGLRYLKVFEFDVAKRAFTSNVYKYPLHENAAAIGDFNLIDDRRALVIERDNGQGDEDKSCKVSAKPCFSNPAKFKRIYLVDLKAKDANGLAKKLGYIDLMDIQDPDKLAKLGARKDGRFTFPFVTIEDVDRFDDNHIIVGNDNNFPFSQGRHPVNADNNEFILLEVGPFLKQK</sequence>
<reference evidence="3 4" key="1">
    <citation type="journal article" date="2013" name="ISME J.">
        <title>Comparative genomics of pathogenic lineages of Vibrio nigripulchritudo identifies virulence-associated traits.</title>
        <authorList>
            <person name="Goudenege D."/>
            <person name="Labreuche Y."/>
            <person name="Krin E."/>
            <person name="Ansquer D."/>
            <person name="Mangenot S."/>
            <person name="Calteau A."/>
            <person name="Medigue C."/>
            <person name="Mazel D."/>
            <person name="Polz M.F."/>
            <person name="Le Roux F."/>
        </authorList>
    </citation>
    <scope>NUCLEOTIDE SEQUENCE [LARGE SCALE GENOMIC DNA]</scope>
    <source>
        <strain evidence="3 4">SOn1</strain>
    </source>
</reference>
<gene>
    <name evidence="3" type="ORF">VIBNISOn1_970088</name>
</gene>
<name>A0AAV2VZI8_9VIBR</name>
<evidence type="ECO:0000256" key="1">
    <source>
        <dbReference type="SAM" id="SignalP"/>
    </source>
</evidence>
<dbReference type="EMBL" id="CAOF01000194">
    <property type="protein sequence ID" value="CCO50066.1"/>
    <property type="molecule type" value="Genomic_DNA"/>
</dbReference>
<proteinExistence type="predicted"/>
<dbReference type="AlphaFoldDB" id="A0AAV2VZI8"/>
<keyword evidence="1" id="KW-0732">Signal</keyword>
<dbReference type="PANTHER" id="PTHR37957">
    <property type="entry name" value="BLR7070 PROTEIN"/>
    <property type="match status" value="1"/>
</dbReference>
<comment type="caution">
    <text evidence="3">The sequence shown here is derived from an EMBL/GenBank/DDBJ whole genome shotgun (WGS) entry which is preliminary data.</text>
</comment>
<dbReference type="InterPro" id="IPR027372">
    <property type="entry name" value="Phytase-like_dom"/>
</dbReference>